<gene>
    <name evidence="2" type="ORF">MERR_LOCUS30746</name>
</gene>
<name>A0A6D2JPA4_9BRAS</name>
<dbReference type="EMBL" id="CACVBM020001282">
    <property type="protein sequence ID" value="CAA7043511.1"/>
    <property type="molecule type" value="Genomic_DNA"/>
</dbReference>
<feature type="compositionally biased region" description="Basic and acidic residues" evidence="1">
    <location>
        <begin position="41"/>
        <end position="65"/>
    </location>
</feature>
<protein>
    <submittedName>
        <fullName evidence="2">Uncharacterized protein</fullName>
    </submittedName>
</protein>
<accession>A0A6D2JPA4</accession>
<feature type="compositionally biased region" description="Low complexity" evidence="1">
    <location>
        <begin position="31"/>
        <end position="40"/>
    </location>
</feature>
<dbReference type="Pfam" id="PF03004">
    <property type="entry name" value="Transposase_24"/>
    <property type="match status" value="1"/>
</dbReference>
<dbReference type="AlphaFoldDB" id="A0A6D2JPA4"/>
<dbReference type="OrthoDB" id="1106524at2759"/>
<evidence type="ECO:0000256" key="1">
    <source>
        <dbReference type="SAM" id="MobiDB-lite"/>
    </source>
</evidence>
<evidence type="ECO:0000313" key="3">
    <source>
        <dbReference type="Proteomes" id="UP000467841"/>
    </source>
</evidence>
<proteinExistence type="predicted"/>
<feature type="region of interest" description="Disordered" evidence="1">
    <location>
        <begin position="22"/>
        <end position="65"/>
    </location>
</feature>
<organism evidence="2 3">
    <name type="scientific">Microthlaspi erraticum</name>
    <dbReference type="NCBI Taxonomy" id="1685480"/>
    <lineage>
        <taxon>Eukaryota</taxon>
        <taxon>Viridiplantae</taxon>
        <taxon>Streptophyta</taxon>
        <taxon>Embryophyta</taxon>
        <taxon>Tracheophyta</taxon>
        <taxon>Spermatophyta</taxon>
        <taxon>Magnoliopsida</taxon>
        <taxon>eudicotyledons</taxon>
        <taxon>Gunneridae</taxon>
        <taxon>Pentapetalae</taxon>
        <taxon>rosids</taxon>
        <taxon>malvids</taxon>
        <taxon>Brassicales</taxon>
        <taxon>Brassicaceae</taxon>
        <taxon>Coluteocarpeae</taxon>
        <taxon>Microthlaspi</taxon>
    </lineage>
</organism>
<dbReference type="Proteomes" id="UP000467841">
    <property type="component" value="Unassembled WGS sequence"/>
</dbReference>
<reference evidence="2" key="1">
    <citation type="submission" date="2020-01" db="EMBL/GenBank/DDBJ databases">
        <authorList>
            <person name="Mishra B."/>
        </authorList>
    </citation>
    <scope>NUCLEOTIDE SEQUENCE [LARGE SCALE GENOMIC DNA]</scope>
</reference>
<evidence type="ECO:0000313" key="2">
    <source>
        <dbReference type="EMBL" id="CAA7043511.1"/>
    </source>
</evidence>
<keyword evidence="3" id="KW-1185">Reference proteome</keyword>
<dbReference type="InterPro" id="IPR004252">
    <property type="entry name" value="Probable_transposase_24"/>
</dbReference>
<comment type="caution">
    <text evidence="2">The sequence shown here is derived from an EMBL/GenBank/DDBJ whole genome shotgun (WGS) entry which is preliminary data.</text>
</comment>
<sequence>MRPPFIGGHLYEVESSNHAGSIRSHSLGFMNPNPANSAEPNEQKEREKGSQREREDAAQRERAEVAQREWEQAALAARNGRVLHPSRKNGAKWFGIDIEVSTKVRKIIEGCFKGPWYSWKRVPQFYKAAWYSTFKTIYECDVSVEHIVKANFDDLAATRLKRMVSLAKSKRVKPDWILTEDWRVMLDYWCTPKAKEISEKARSARLLNHDGYGPHRHRSGSRSYAKVQDALIQKRVEGVEKLVKLNESTCYSMNFCFSTYLNLLA</sequence>